<evidence type="ECO:0000256" key="3">
    <source>
        <dbReference type="ARBA" id="ARBA00022723"/>
    </source>
</evidence>
<evidence type="ECO:0000313" key="7">
    <source>
        <dbReference type="Proteomes" id="UP001063166"/>
    </source>
</evidence>
<dbReference type="PANTHER" id="PTHR46206">
    <property type="entry name" value="CYTOCHROME P450"/>
    <property type="match status" value="1"/>
</dbReference>
<proteinExistence type="inferred from homology"/>
<evidence type="ECO:0000256" key="5">
    <source>
        <dbReference type="ARBA" id="ARBA00023004"/>
    </source>
</evidence>
<name>A0A9P3PNP2_LYOSH</name>
<dbReference type="AlphaFoldDB" id="A0A9P3PNP2"/>
<sequence>MILALRDLGEIEHLNGSGRLWNRPRHASKLGKKALHEESLVGVLFRHRNFLATWVDRLSMLYTAGFEQLQSMSLTLQMCVVCHCRLSTSRRFELLQSDYTMGKDIRLNTYHLGVLRNLLAKKLPSMVQDMADEISSSVFHDFIDKKLSESGVRHSRDRVTNRSFINGAPLYYSKIDIHFAHHVMLGSAIINCFPELLKSLAGAAYDRISDLRRRAVVHLRPLIEQRQLAKAAREQRPDDMLTWLIDAVPPGQPTVEAVSNRLLDVTFMA</sequence>
<dbReference type="OrthoDB" id="1844152at2759"/>
<evidence type="ECO:0000256" key="1">
    <source>
        <dbReference type="ARBA" id="ARBA00001971"/>
    </source>
</evidence>
<keyword evidence="7" id="KW-1185">Reference proteome</keyword>
<dbReference type="EMBL" id="BRPK01000005">
    <property type="protein sequence ID" value="GLB38626.1"/>
    <property type="molecule type" value="Genomic_DNA"/>
</dbReference>
<reference evidence="6" key="1">
    <citation type="submission" date="2022-07" db="EMBL/GenBank/DDBJ databases">
        <title>The genome of Lyophyllum shimeji provides insight into the initial evolution of ectomycorrhizal fungal genome.</title>
        <authorList>
            <person name="Kobayashi Y."/>
            <person name="Shibata T."/>
            <person name="Hirakawa H."/>
            <person name="Shigenobu S."/>
            <person name="Nishiyama T."/>
            <person name="Yamada A."/>
            <person name="Hasebe M."/>
            <person name="Kawaguchi M."/>
        </authorList>
    </citation>
    <scope>NUCLEOTIDE SEQUENCE</scope>
    <source>
        <strain evidence="6">AT787</strain>
    </source>
</reference>
<keyword evidence="5" id="KW-0408">Iron</keyword>
<keyword evidence="3" id="KW-0479">Metal-binding</keyword>
<accession>A0A9P3PNP2</accession>
<comment type="similarity">
    <text evidence="2">Belongs to the cytochrome P450 family.</text>
</comment>
<organism evidence="6 7">
    <name type="scientific">Lyophyllum shimeji</name>
    <name type="common">Hon-shimeji</name>
    <name type="synonym">Tricholoma shimeji</name>
    <dbReference type="NCBI Taxonomy" id="47721"/>
    <lineage>
        <taxon>Eukaryota</taxon>
        <taxon>Fungi</taxon>
        <taxon>Dikarya</taxon>
        <taxon>Basidiomycota</taxon>
        <taxon>Agaricomycotina</taxon>
        <taxon>Agaricomycetes</taxon>
        <taxon>Agaricomycetidae</taxon>
        <taxon>Agaricales</taxon>
        <taxon>Tricholomatineae</taxon>
        <taxon>Lyophyllaceae</taxon>
        <taxon>Lyophyllum</taxon>
    </lineage>
</organism>
<evidence type="ECO:0000313" key="6">
    <source>
        <dbReference type="EMBL" id="GLB38626.1"/>
    </source>
</evidence>
<evidence type="ECO:0000256" key="4">
    <source>
        <dbReference type="ARBA" id="ARBA00023002"/>
    </source>
</evidence>
<dbReference type="GO" id="GO:0046872">
    <property type="term" value="F:metal ion binding"/>
    <property type="evidence" value="ECO:0007669"/>
    <property type="project" value="UniProtKB-KW"/>
</dbReference>
<protein>
    <submittedName>
        <fullName evidence="6">Cytochrome p450</fullName>
    </submittedName>
</protein>
<gene>
    <name evidence="6" type="ORF">LshimejAT787_0504910</name>
</gene>
<dbReference type="Proteomes" id="UP001063166">
    <property type="component" value="Unassembled WGS sequence"/>
</dbReference>
<comment type="cofactor">
    <cofactor evidence="1">
        <name>heme</name>
        <dbReference type="ChEBI" id="CHEBI:30413"/>
    </cofactor>
</comment>
<comment type="caution">
    <text evidence="6">The sequence shown here is derived from an EMBL/GenBank/DDBJ whole genome shotgun (WGS) entry which is preliminary data.</text>
</comment>
<dbReference type="GO" id="GO:0016491">
    <property type="term" value="F:oxidoreductase activity"/>
    <property type="evidence" value="ECO:0007669"/>
    <property type="project" value="UniProtKB-KW"/>
</dbReference>
<evidence type="ECO:0000256" key="2">
    <source>
        <dbReference type="ARBA" id="ARBA00010617"/>
    </source>
</evidence>
<keyword evidence="4" id="KW-0560">Oxidoreductase</keyword>